<feature type="compositionally biased region" description="Polar residues" evidence="1">
    <location>
        <begin position="50"/>
        <end position="65"/>
    </location>
</feature>
<reference evidence="2" key="1">
    <citation type="submission" date="2020-05" db="EMBL/GenBank/DDBJ databases">
        <authorList>
            <person name="Chiriac C."/>
            <person name="Salcher M."/>
            <person name="Ghai R."/>
            <person name="Kavagutti S V."/>
        </authorList>
    </citation>
    <scope>NUCLEOTIDE SEQUENCE</scope>
</reference>
<dbReference type="AlphaFoldDB" id="A0A6J7UBY1"/>
<gene>
    <name evidence="2" type="ORF">UFOPK4366_00444</name>
</gene>
<evidence type="ECO:0000313" key="2">
    <source>
        <dbReference type="EMBL" id="CAB5062396.1"/>
    </source>
</evidence>
<name>A0A6J7UBY1_9ZZZZ</name>
<dbReference type="EMBL" id="CAFBQS010000061">
    <property type="protein sequence ID" value="CAB5062396.1"/>
    <property type="molecule type" value="Genomic_DNA"/>
</dbReference>
<accession>A0A6J7UBY1</accession>
<protein>
    <submittedName>
        <fullName evidence="2">Unannotated protein</fullName>
    </submittedName>
</protein>
<feature type="region of interest" description="Disordered" evidence="1">
    <location>
        <begin position="45"/>
        <end position="65"/>
    </location>
</feature>
<evidence type="ECO:0000256" key="1">
    <source>
        <dbReference type="SAM" id="MobiDB-lite"/>
    </source>
</evidence>
<sequence length="65" mass="6912">MQPAAIAGPILRVAIAAGKFHGVINNETPIGWLVTMIRLSPLGEVRKSPSMRTASSENQRKNSAA</sequence>
<proteinExistence type="predicted"/>
<organism evidence="2">
    <name type="scientific">freshwater metagenome</name>
    <dbReference type="NCBI Taxonomy" id="449393"/>
    <lineage>
        <taxon>unclassified sequences</taxon>
        <taxon>metagenomes</taxon>
        <taxon>ecological metagenomes</taxon>
    </lineage>
</organism>